<dbReference type="EMBL" id="MU129131">
    <property type="protein sequence ID" value="KAF9505936.1"/>
    <property type="molecule type" value="Genomic_DNA"/>
</dbReference>
<evidence type="ECO:0000313" key="2">
    <source>
        <dbReference type="Proteomes" id="UP000886523"/>
    </source>
</evidence>
<reference evidence="1" key="1">
    <citation type="journal article" date="2020" name="Nat. Commun.">
        <title>Large-scale genome sequencing of mycorrhizal fungi provides insights into the early evolution of symbiotic traits.</title>
        <authorList>
            <person name="Miyauchi S."/>
            <person name="Kiss E."/>
            <person name="Kuo A."/>
            <person name="Drula E."/>
            <person name="Kohler A."/>
            <person name="Sanchez-Garcia M."/>
            <person name="Morin E."/>
            <person name="Andreopoulos B."/>
            <person name="Barry K.W."/>
            <person name="Bonito G."/>
            <person name="Buee M."/>
            <person name="Carver A."/>
            <person name="Chen C."/>
            <person name="Cichocki N."/>
            <person name="Clum A."/>
            <person name="Culley D."/>
            <person name="Crous P.W."/>
            <person name="Fauchery L."/>
            <person name="Girlanda M."/>
            <person name="Hayes R.D."/>
            <person name="Keri Z."/>
            <person name="LaButti K."/>
            <person name="Lipzen A."/>
            <person name="Lombard V."/>
            <person name="Magnuson J."/>
            <person name="Maillard F."/>
            <person name="Murat C."/>
            <person name="Nolan M."/>
            <person name="Ohm R.A."/>
            <person name="Pangilinan J."/>
            <person name="Pereira M.F."/>
            <person name="Perotto S."/>
            <person name="Peter M."/>
            <person name="Pfister S."/>
            <person name="Riley R."/>
            <person name="Sitrit Y."/>
            <person name="Stielow J.B."/>
            <person name="Szollosi G."/>
            <person name="Zifcakova L."/>
            <person name="Stursova M."/>
            <person name="Spatafora J.W."/>
            <person name="Tedersoo L."/>
            <person name="Vaario L.M."/>
            <person name="Yamada A."/>
            <person name="Yan M."/>
            <person name="Wang P."/>
            <person name="Xu J."/>
            <person name="Bruns T."/>
            <person name="Baldrian P."/>
            <person name="Vilgalys R."/>
            <person name="Dunand C."/>
            <person name="Henrissat B."/>
            <person name="Grigoriev I.V."/>
            <person name="Hibbett D."/>
            <person name="Nagy L.G."/>
            <person name="Martin F.M."/>
        </authorList>
    </citation>
    <scope>NUCLEOTIDE SEQUENCE</scope>
    <source>
        <strain evidence="1">UP504</strain>
    </source>
</reference>
<sequence length="162" mass="17975">MASKLFCATLYTKLDNGNNIVPFPYRQEQISRESRRAAKVVVIVTTTGPVPAMESRMIVGAYSPGPGAVHRSCGGNTAQRIYQVKKMRLPRKFDNDFEGPVMRCAVREMNGTSGGKRWGMICWPNRPDPGFTDCHVSALHKEEQSVVCMFSAVSVTFPSRLC</sequence>
<dbReference type="Proteomes" id="UP000886523">
    <property type="component" value="Unassembled WGS sequence"/>
</dbReference>
<proteinExistence type="predicted"/>
<dbReference type="AlphaFoldDB" id="A0A9P6AJC9"/>
<organism evidence="1 2">
    <name type="scientific">Hydnum rufescens UP504</name>
    <dbReference type="NCBI Taxonomy" id="1448309"/>
    <lineage>
        <taxon>Eukaryota</taxon>
        <taxon>Fungi</taxon>
        <taxon>Dikarya</taxon>
        <taxon>Basidiomycota</taxon>
        <taxon>Agaricomycotina</taxon>
        <taxon>Agaricomycetes</taxon>
        <taxon>Cantharellales</taxon>
        <taxon>Hydnaceae</taxon>
        <taxon>Hydnum</taxon>
    </lineage>
</organism>
<evidence type="ECO:0000313" key="1">
    <source>
        <dbReference type="EMBL" id="KAF9505936.1"/>
    </source>
</evidence>
<keyword evidence="2" id="KW-1185">Reference proteome</keyword>
<name>A0A9P6AJC9_9AGAM</name>
<comment type="caution">
    <text evidence="1">The sequence shown here is derived from an EMBL/GenBank/DDBJ whole genome shotgun (WGS) entry which is preliminary data.</text>
</comment>
<protein>
    <submittedName>
        <fullName evidence="1">Uncharacterized protein</fullName>
    </submittedName>
</protein>
<accession>A0A9P6AJC9</accession>
<gene>
    <name evidence="1" type="ORF">BS47DRAFT_482425</name>
</gene>